<dbReference type="Proteomes" id="UP000288215">
    <property type="component" value="Unassembled WGS sequence"/>
</dbReference>
<feature type="domain" description="SHSP" evidence="3">
    <location>
        <begin position="36"/>
        <end position="147"/>
    </location>
</feature>
<evidence type="ECO:0000313" key="4">
    <source>
        <dbReference type="EMBL" id="RWX73870.1"/>
    </source>
</evidence>
<organism evidence="4 5">
    <name type="scientific">Methanosuratincola subterraneus</name>
    <dbReference type="NCBI Taxonomy" id="2593994"/>
    <lineage>
        <taxon>Archaea</taxon>
        <taxon>Thermoproteota</taxon>
        <taxon>Methanosuratincolia</taxon>
        <taxon>Candidatus Methanomethylicales</taxon>
        <taxon>Candidatus Methanomethylicaceae</taxon>
        <taxon>Candidatus Methanosuratincola (ex Vanwonterghem et al. 2016)</taxon>
    </lineage>
</organism>
<gene>
    <name evidence="4" type="ORF">Metus_0649</name>
</gene>
<proteinExistence type="inferred from homology"/>
<dbReference type="CDD" id="cd06464">
    <property type="entry name" value="ACD_sHsps-like"/>
    <property type="match status" value="1"/>
</dbReference>
<dbReference type="AlphaFoldDB" id="A0A3S3VCZ6"/>
<sequence length="147" mass="17225">MSYGIDIFDDFRRMMREMERFMGSMTEEMQKRLPVAREAGFREPLVDINETPDEVIVTAELPGVQKENIELNLVDNTLEIRTSQKEEVAVEKEGFRRRERRSMNFYRVIELPCGVDGSKVKATFNNGVLEVRMPKLEKARKHSIRIE</sequence>
<comment type="similarity">
    <text evidence="1 2">Belongs to the small heat shock protein (HSP20) family.</text>
</comment>
<dbReference type="SUPFAM" id="SSF49764">
    <property type="entry name" value="HSP20-like chaperones"/>
    <property type="match status" value="1"/>
</dbReference>
<dbReference type="PANTHER" id="PTHR11527">
    <property type="entry name" value="HEAT-SHOCK PROTEIN 20 FAMILY MEMBER"/>
    <property type="match status" value="1"/>
</dbReference>
<evidence type="ECO:0000313" key="5">
    <source>
        <dbReference type="Proteomes" id="UP000288215"/>
    </source>
</evidence>
<evidence type="ECO:0000259" key="3">
    <source>
        <dbReference type="PROSITE" id="PS01031"/>
    </source>
</evidence>
<accession>A0A3S3VCZ6</accession>
<name>A0A3S3VCZ6_METS7</name>
<dbReference type="InterPro" id="IPR031107">
    <property type="entry name" value="Small_HSP"/>
</dbReference>
<comment type="caution">
    <text evidence="4">The sequence shown here is derived from an EMBL/GenBank/DDBJ whole genome shotgun (WGS) entry which is preliminary data.</text>
</comment>
<dbReference type="Pfam" id="PF00011">
    <property type="entry name" value="HSP20"/>
    <property type="match status" value="1"/>
</dbReference>
<dbReference type="EMBL" id="RXGA01000002">
    <property type="protein sequence ID" value="RWX73870.1"/>
    <property type="molecule type" value="Genomic_DNA"/>
</dbReference>
<dbReference type="InterPro" id="IPR002068">
    <property type="entry name" value="A-crystallin/Hsp20_dom"/>
</dbReference>
<reference evidence="4 5" key="1">
    <citation type="submission" date="2018-12" db="EMBL/GenBank/DDBJ databases">
        <title>The complete genome of the methanogenic archaea of the candidate phylum Verstraetearchaeota, obtained from the metagenome of underground thermal water.</title>
        <authorList>
            <person name="Kadnikov V.V."/>
            <person name="Mardanov A.V."/>
            <person name="Beletsky A.V."/>
            <person name="Karnachuk O.V."/>
            <person name="Ravin N.V."/>
        </authorList>
    </citation>
    <scope>NUCLEOTIDE SEQUENCE [LARGE SCALE GENOMIC DNA]</scope>
    <source>
        <strain evidence="4">Ch88</strain>
    </source>
</reference>
<dbReference type="PROSITE" id="PS01031">
    <property type="entry name" value="SHSP"/>
    <property type="match status" value="1"/>
</dbReference>
<evidence type="ECO:0000256" key="1">
    <source>
        <dbReference type="PROSITE-ProRule" id="PRU00285"/>
    </source>
</evidence>
<protein>
    <recommendedName>
        <fullName evidence="3">SHSP domain-containing protein</fullName>
    </recommendedName>
</protein>
<dbReference type="Gene3D" id="2.60.40.790">
    <property type="match status" value="1"/>
</dbReference>
<evidence type="ECO:0000256" key="2">
    <source>
        <dbReference type="RuleBase" id="RU003616"/>
    </source>
</evidence>
<dbReference type="InterPro" id="IPR008978">
    <property type="entry name" value="HSP20-like_chaperone"/>
</dbReference>